<dbReference type="InterPro" id="IPR029432">
    <property type="entry name" value="Gp28/Gp37-like_dom"/>
</dbReference>
<feature type="domain" description="Gp28/Gp37-like" evidence="1">
    <location>
        <begin position="10"/>
        <end position="370"/>
    </location>
</feature>
<proteinExistence type="predicted"/>
<dbReference type="Proteomes" id="UP001361570">
    <property type="component" value="Unassembled WGS sequence"/>
</dbReference>
<protein>
    <recommendedName>
        <fullName evidence="1">Gp28/Gp37-like domain-containing protein</fullName>
    </recommendedName>
</protein>
<gene>
    <name evidence="2" type="ORF">TEK04_19595</name>
</gene>
<evidence type="ECO:0000313" key="2">
    <source>
        <dbReference type="EMBL" id="MEI4273931.1"/>
    </source>
</evidence>
<evidence type="ECO:0000313" key="3">
    <source>
        <dbReference type="Proteomes" id="UP001361570"/>
    </source>
</evidence>
<sequence>MRVPAHRVTVYRGDYSGAIGEVSDYTSSSVTWQHNGVGTGTLVADEDVEVPAPVDQLTRNLDQVVPVVVRDAGRLWTGRVAHAEREGRPGRGTVTATLVEDWAWLRAILAWPVPGAAISAQTSVYDTRTGPVETAVKGYLSAAITRLRLPCAVVPAPPAGTDTSPSDYPVPTARFTPMDELLLPMLAATGRRLTARLWLPGDQPIPGLTLTSWTIVFGVEVIPRAAHVIWSDELGIVTRRVATTSPSAVRAVVGMKGEELERLFTEVVNTPLAALLGAAAFPEVMVEATDLDNVADGQARGLAKLREDYGPKAAVSFEVADGAPYTLGSDYDVGSLVRARTGGVLLEDVCTRATSTDSASEGHRITPQIGATNATETTEELLVAQVAQLVAAIAASRRR</sequence>
<keyword evidence="3" id="KW-1185">Reference proteome</keyword>
<name>A0ABU8DZI5_9ACTN</name>
<evidence type="ECO:0000259" key="1">
    <source>
        <dbReference type="Pfam" id="PF14594"/>
    </source>
</evidence>
<dbReference type="EMBL" id="JBAPLU010000029">
    <property type="protein sequence ID" value="MEI4273931.1"/>
    <property type="molecule type" value="Genomic_DNA"/>
</dbReference>
<accession>A0ABU8DZI5</accession>
<reference evidence="2 3" key="1">
    <citation type="submission" date="2024-03" db="EMBL/GenBank/DDBJ databases">
        <title>Draft genome sequence of Klenkia sp. LSe6-5.</title>
        <authorList>
            <person name="Duangmal K."/>
            <person name="Chantavorakit T."/>
        </authorList>
    </citation>
    <scope>NUCLEOTIDE SEQUENCE [LARGE SCALE GENOMIC DNA]</scope>
    <source>
        <strain evidence="2 3">LSe6-5</strain>
    </source>
</reference>
<organism evidence="2 3">
    <name type="scientific">Klenkia sesuvii</name>
    <dbReference type="NCBI Taxonomy" id="3103137"/>
    <lineage>
        <taxon>Bacteria</taxon>
        <taxon>Bacillati</taxon>
        <taxon>Actinomycetota</taxon>
        <taxon>Actinomycetes</taxon>
        <taxon>Geodermatophilales</taxon>
        <taxon>Geodermatophilaceae</taxon>
        <taxon>Klenkia</taxon>
    </lineage>
</organism>
<comment type="caution">
    <text evidence="2">The sequence shown here is derived from an EMBL/GenBank/DDBJ whole genome shotgun (WGS) entry which is preliminary data.</text>
</comment>
<dbReference type="Pfam" id="PF14594">
    <property type="entry name" value="Sipho_Gp37"/>
    <property type="match status" value="1"/>
</dbReference>
<dbReference type="RefSeq" id="WP_336406047.1">
    <property type="nucleotide sequence ID" value="NZ_JBAPLU010000029.1"/>
</dbReference>